<dbReference type="EMBL" id="CAVMJV010000045">
    <property type="protein sequence ID" value="CAK5081890.1"/>
    <property type="molecule type" value="Genomic_DNA"/>
</dbReference>
<reference evidence="1" key="1">
    <citation type="submission" date="2023-11" db="EMBL/GenBank/DDBJ databases">
        <authorList>
            <person name="Poullet M."/>
        </authorList>
    </citation>
    <scope>NUCLEOTIDE SEQUENCE</scope>
    <source>
        <strain evidence="1">E1834</strain>
    </source>
</reference>
<evidence type="ECO:0000313" key="1">
    <source>
        <dbReference type="EMBL" id="CAK5081890.1"/>
    </source>
</evidence>
<accession>A0ACB0ZSG9</accession>
<comment type="caution">
    <text evidence="1">The sequence shown here is derived from an EMBL/GenBank/DDBJ whole genome shotgun (WGS) entry which is preliminary data.</text>
</comment>
<keyword evidence="2" id="KW-1185">Reference proteome</keyword>
<organism evidence="1 2">
    <name type="scientific">Meloidogyne enterolobii</name>
    <name type="common">Root-knot nematode worm</name>
    <name type="synonym">Meloidogyne mayaguensis</name>
    <dbReference type="NCBI Taxonomy" id="390850"/>
    <lineage>
        <taxon>Eukaryota</taxon>
        <taxon>Metazoa</taxon>
        <taxon>Ecdysozoa</taxon>
        <taxon>Nematoda</taxon>
        <taxon>Chromadorea</taxon>
        <taxon>Rhabditida</taxon>
        <taxon>Tylenchina</taxon>
        <taxon>Tylenchomorpha</taxon>
        <taxon>Tylenchoidea</taxon>
        <taxon>Meloidogynidae</taxon>
        <taxon>Meloidogyninae</taxon>
        <taxon>Meloidogyne</taxon>
    </lineage>
</organism>
<protein>
    <submittedName>
        <fullName evidence="1">Uncharacterized protein</fullName>
    </submittedName>
</protein>
<gene>
    <name evidence="1" type="ORF">MENTE1834_LOCUS29129</name>
</gene>
<dbReference type="Proteomes" id="UP001497535">
    <property type="component" value="Unassembled WGS sequence"/>
</dbReference>
<sequence length="200" mass="22151">MQRNSTNNYSPSRFSSSSSEDTDSNYDRSSGIEDSEQLLLNSLLLSDIERFTAHVGRLRSALNCCQKIINDSEMSEVQKNNLNENTNNKTVTTTTTSNYLQIHSALALVSQSIKDLLSRHSRLFKTCNVLLPTGQLVNSIKSTNFITSSSSVSNSTDTKTTKSICTLTALQALDKLEIAVANSLREALFVFLIKLKINFL</sequence>
<name>A0ACB0ZSG9_MELEN</name>
<proteinExistence type="predicted"/>
<evidence type="ECO:0000313" key="2">
    <source>
        <dbReference type="Proteomes" id="UP001497535"/>
    </source>
</evidence>